<dbReference type="Proteomes" id="UP000762676">
    <property type="component" value="Unassembled WGS sequence"/>
</dbReference>
<dbReference type="AlphaFoldDB" id="A0AAV4GJR4"/>
<keyword evidence="3" id="KW-1185">Reference proteome</keyword>
<keyword evidence="1" id="KW-0812">Transmembrane</keyword>
<feature type="transmembrane region" description="Helical" evidence="1">
    <location>
        <begin position="12"/>
        <end position="36"/>
    </location>
</feature>
<name>A0AAV4GJR4_9GAST</name>
<dbReference type="EMBL" id="BMAT01012093">
    <property type="protein sequence ID" value="GFR85714.1"/>
    <property type="molecule type" value="Genomic_DNA"/>
</dbReference>
<sequence>MIIAVELDIAVVVVEVVVVVVVVLAATAAEVVVAAVVIVEEAVVVVVVRGVNLAVVIIMLSTCKVTWLNWELRLLDTSQESTNSLMFSGSIRPTLTHCTKSGMSSTR</sequence>
<comment type="caution">
    <text evidence="2">The sequence shown here is derived from an EMBL/GenBank/DDBJ whole genome shotgun (WGS) entry which is preliminary data.</text>
</comment>
<reference evidence="2 3" key="1">
    <citation type="journal article" date="2021" name="Elife">
        <title>Chloroplast acquisition without the gene transfer in kleptoplastic sea slugs, Plakobranchus ocellatus.</title>
        <authorList>
            <person name="Maeda T."/>
            <person name="Takahashi S."/>
            <person name="Yoshida T."/>
            <person name="Shimamura S."/>
            <person name="Takaki Y."/>
            <person name="Nagai Y."/>
            <person name="Toyoda A."/>
            <person name="Suzuki Y."/>
            <person name="Arimoto A."/>
            <person name="Ishii H."/>
            <person name="Satoh N."/>
            <person name="Nishiyama T."/>
            <person name="Hasebe M."/>
            <person name="Maruyama T."/>
            <person name="Minagawa J."/>
            <person name="Obokata J."/>
            <person name="Shigenobu S."/>
        </authorList>
    </citation>
    <scope>NUCLEOTIDE SEQUENCE [LARGE SCALE GENOMIC DNA]</scope>
</reference>
<gene>
    <name evidence="2" type="ORF">ElyMa_006034900</name>
</gene>
<organism evidence="2 3">
    <name type="scientific">Elysia marginata</name>
    <dbReference type="NCBI Taxonomy" id="1093978"/>
    <lineage>
        <taxon>Eukaryota</taxon>
        <taxon>Metazoa</taxon>
        <taxon>Spiralia</taxon>
        <taxon>Lophotrochozoa</taxon>
        <taxon>Mollusca</taxon>
        <taxon>Gastropoda</taxon>
        <taxon>Heterobranchia</taxon>
        <taxon>Euthyneura</taxon>
        <taxon>Panpulmonata</taxon>
        <taxon>Sacoglossa</taxon>
        <taxon>Placobranchoidea</taxon>
        <taxon>Plakobranchidae</taxon>
        <taxon>Elysia</taxon>
    </lineage>
</organism>
<evidence type="ECO:0000313" key="2">
    <source>
        <dbReference type="EMBL" id="GFR85714.1"/>
    </source>
</evidence>
<evidence type="ECO:0000256" key="1">
    <source>
        <dbReference type="SAM" id="Phobius"/>
    </source>
</evidence>
<feature type="transmembrane region" description="Helical" evidence="1">
    <location>
        <begin position="42"/>
        <end position="63"/>
    </location>
</feature>
<accession>A0AAV4GJR4</accession>
<evidence type="ECO:0000313" key="3">
    <source>
        <dbReference type="Proteomes" id="UP000762676"/>
    </source>
</evidence>
<proteinExistence type="predicted"/>
<keyword evidence="1" id="KW-1133">Transmembrane helix</keyword>
<keyword evidence="1" id="KW-0472">Membrane</keyword>
<protein>
    <submittedName>
        <fullName evidence="2">Uncharacterized protein</fullName>
    </submittedName>
</protein>